<dbReference type="InterPro" id="IPR001173">
    <property type="entry name" value="Glyco_trans_2-like"/>
</dbReference>
<name>A0ABU9HK40_9FLAO</name>
<keyword evidence="2" id="KW-0808">Transferase</keyword>
<sequence length="329" mass="38956">MNKPLVSIIIPTYNRADLIGETLDSVLAQTYQNWECIIVDDGSTDNSKHVIGEYLEKDGRFQYHNRPLERPKGANTCRNYGFKVSKGEYVIYLDSDDVLDVFCISERVALVISDLDVDLLIRDSSKLIGNKIINETINRDPENIIVEEYLKMFLRYEIPWQTMGAFYKREILNSVQFDEKLQRFQDVSFNIKVLSQFECLNLLRDFKIDSSFRIDEKKLQREGHIEQMFKSLVIFNKIHRNLLLKAEYRKNLQLFNYHFFEKYIILFFDQSKEASNFVLLNSVSLKMFTFKQNLSIIGLYIYLNTGLYFKEGYGANRFRKFFNNSFLNY</sequence>
<dbReference type="EMBL" id="JBBYHU010000004">
    <property type="protein sequence ID" value="MEL1240143.1"/>
    <property type="molecule type" value="Genomic_DNA"/>
</dbReference>
<dbReference type="PANTHER" id="PTHR22916">
    <property type="entry name" value="GLYCOSYLTRANSFERASE"/>
    <property type="match status" value="1"/>
</dbReference>
<dbReference type="SUPFAM" id="SSF53448">
    <property type="entry name" value="Nucleotide-diphospho-sugar transferases"/>
    <property type="match status" value="1"/>
</dbReference>
<comment type="caution">
    <text evidence="2">The sequence shown here is derived from an EMBL/GenBank/DDBJ whole genome shotgun (WGS) entry which is preliminary data.</text>
</comment>
<dbReference type="EC" id="2.4.-.-" evidence="2"/>
<dbReference type="InterPro" id="IPR029044">
    <property type="entry name" value="Nucleotide-diphossugar_trans"/>
</dbReference>
<feature type="domain" description="Glycosyltransferase 2-like" evidence="1">
    <location>
        <begin position="7"/>
        <end position="129"/>
    </location>
</feature>
<evidence type="ECO:0000313" key="3">
    <source>
        <dbReference type="Proteomes" id="UP001398556"/>
    </source>
</evidence>
<dbReference type="GO" id="GO:0016757">
    <property type="term" value="F:glycosyltransferase activity"/>
    <property type="evidence" value="ECO:0007669"/>
    <property type="project" value="UniProtKB-KW"/>
</dbReference>
<gene>
    <name evidence="2" type="ORF">AAEO59_03680</name>
</gene>
<proteinExistence type="predicted"/>
<dbReference type="Proteomes" id="UP001398556">
    <property type="component" value="Unassembled WGS sequence"/>
</dbReference>
<dbReference type="RefSeq" id="WP_341699386.1">
    <property type="nucleotide sequence ID" value="NZ_JBBYHU010000004.1"/>
</dbReference>
<reference evidence="2 3" key="1">
    <citation type="submission" date="2024-04" db="EMBL/GenBank/DDBJ databases">
        <title>Flavobacterium sp. DGU99 16S ribosomal RNA gene Genome sequencing and assembly.</title>
        <authorList>
            <person name="Park S."/>
        </authorList>
    </citation>
    <scope>NUCLEOTIDE SEQUENCE [LARGE SCALE GENOMIC DNA]</scope>
    <source>
        <strain evidence="2 3">DGU99</strain>
    </source>
</reference>
<evidence type="ECO:0000313" key="2">
    <source>
        <dbReference type="EMBL" id="MEL1240143.1"/>
    </source>
</evidence>
<keyword evidence="3" id="KW-1185">Reference proteome</keyword>
<organism evidence="2 3">
    <name type="scientific">Flavobacterium flavipallidum</name>
    <dbReference type="NCBI Taxonomy" id="3139140"/>
    <lineage>
        <taxon>Bacteria</taxon>
        <taxon>Pseudomonadati</taxon>
        <taxon>Bacteroidota</taxon>
        <taxon>Flavobacteriia</taxon>
        <taxon>Flavobacteriales</taxon>
        <taxon>Flavobacteriaceae</taxon>
        <taxon>Flavobacterium</taxon>
    </lineage>
</organism>
<evidence type="ECO:0000259" key="1">
    <source>
        <dbReference type="Pfam" id="PF00535"/>
    </source>
</evidence>
<dbReference type="CDD" id="cd00761">
    <property type="entry name" value="Glyco_tranf_GTA_type"/>
    <property type="match status" value="1"/>
</dbReference>
<protein>
    <submittedName>
        <fullName evidence="2">Glycosyltransferase family 2 protein</fullName>
        <ecNumber evidence="2">2.4.-.-</ecNumber>
    </submittedName>
</protein>
<dbReference type="PANTHER" id="PTHR22916:SF3">
    <property type="entry name" value="UDP-GLCNAC:BETAGAL BETA-1,3-N-ACETYLGLUCOSAMINYLTRANSFERASE-LIKE PROTEIN 1"/>
    <property type="match status" value="1"/>
</dbReference>
<accession>A0ABU9HK40</accession>
<keyword evidence="2" id="KW-0328">Glycosyltransferase</keyword>
<dbReference type="Gene3D" id="3.90.550.10">
    <property type="entry name" value="Spore Coat Polysaccharide Biosynthesis Protein SpsA, Chain A"/>
    <property type="match status" value="1"/>
</dbReference>
<dbReference type="Pfam" id="PF00535">
    <property type="entry name" value="Glycos_transf_2"/>
    <property type="match status" value="1"/>
</dbReference>